<dbReference type="Gramene" id="OMP05169">
    <property type="protein sequence ID" value="OMP05169"/>
    <property type="gene ID" value="CCACVL1_02033"/>
</dbReference>
<feature type="non-terminal residue" evidence="1">
    <location>
        <position position="1"/>
    </location>
</feature>
<evidence type="ECO:0000313" key="2">
    <source>
        <dbReference type="Proteomes" id="UP000188268"/>
    </source>
</evidence>
<sequence>ATQDSVAIPILKLSLPIALNVKCTQTNFASFHVKKSNGIL</sequence>
<protein>
    <submittedName>
        <fullName evidence="1">Uncharacterized protein</fullName>
    </submittedName>
</protein>
<evidence type="ECO:0000313" key="1">
    <source>
        <dbReference type="EMBL" id="OMP05169.1"/>
    </source>
</evidence>
<proteinExistence type="predicted"/>
<dbReference type="AlphaFoldDB" id="A0A1R3KDQ3"/>
<dbReference type="EMBL" id="AWWV01005484">
    <property type="protein sequence ID" value="OMP05169.1"/>
    <property type="molecule type" value="Genomic_DNA"/>
</dbReference>
<keyword evidence="2" id="KW-1185">Reference proteome</keyword>
<accession>A0A1R3KDQ3</accession>
<comment type="caution">
    <text evidence="1">The sequence shown here is derived from an EMBL/GenBank/DDBJ whole genome shotgun (WGS) entry which is preliminary data.</text>
</comment>
<organism evidence="1 2">
    <name type="scientific">Corchorus capsularis</name>
    <name type="common">Jute</name>
    <dbReference type="NCBI Taxonomy" id="210143"/>
    <lineage>
        <taxon>Eukaryota</taxon>
        <taxon>Viridiplantae</taxon>
        <taxon>Streptophyta</taxon>
        <taxon>Embryophyta</taxon>
        <taxon>Tracheophyta</taxon>
        <taxon>Spermatophyta</taxon>
        <taxon>Magnoliopsida</taxon>
        <taxon>eudicotyledons</taxon>
        <taxon>Gunneridae</taxon>
        <taxon>Pentapetalae</taxon>
        <taxon>rosids</taxon>
        <taxon>malvids</taxon>
        <taxon>Malvales</taxon>
        <taxon>Malvaceae</taxon>
        <taxon>Grewioideae</taxon>
        <taxon>Apeibeae</taxon>
        <taxon>Corchorus</taxon>
    </lineage>
</organism>
<name>A0A1R3KDQ3_COCAP</name>
<reference evidence="1 2" key="1">
    <citation type="submission" date="2013-09" db="EMBL/GenBank/DDBJ databases">
        <title>Corchorus capsularis genome sequencing.</title>
        <authorList>
            <person name="Alam M."/>
            <person name="Haque M.S."/>
            <person name="Islam M.S."/>
            <person name="Emdad E.M."/>
            <person name="Islam M.M."/>
            <person name="Ahmed B."/>
            <person name="Halim A."/>
            <person name="Hossen Q.M.M."/>
            <person name="Hossain M.Z."/>
            <person name="Ahmed R."/>
            <person name="Khan M.M."/>
            <person name="Islam R."/>
            <person name="Rashid M.M."/>
            <person name="Khan S.A."/>
            <person name="Rahman M.S."/>
            <person name="Alam M."/>
        </authorList>
    </citation>
    <scope>NUCLEOTIDE SEQUENCE [LARGE SCALE GENOMIC DNA]</scope>
    <source>
        <strain evidence="2">cv. CVL-1</strain>
        <tissue evidence="1">Whole seedling</tissue>
    </source>
</reference>
<dbReference type="Proteomes" id="UP000188268">
    <property type="component" value="Unassembled WGS sequence"/>
</dbReference>
<gene>
    <name evidence="1" type="ORF">CCACVL1_02033</name>
</gene>